<reference evidence="2" key="1">
    <citation type="submission" date="2025-08" db="UniProtKB">
        <authorList>
            <consortium name="Ensembl"/>
        </authorList>
    </citation>
    <scope>IDENTIFICATION</scope>
</reference>
<keyword evidence="1" id="KW-1133">Transmembrane helix</keyword>
<accession>A0A3B4TGL0</accession>
<feature type="transmembrane region" description="Helical" evidence="1">
    <location>
        <begin position="20"/>
        <end position="41"/>
    </location>
</feature>
<keyword evidence="1" id="KW-0472">Membrane</keyword>
<evidence type="ECO:0000313" key="3">
    <source>
        <dbReference type="Proteomes" id="UP000261420"/>
    </source>
</evidence>
<protein>
    <submittedName>
        <fullName evidence="2">Uncharacterized protein</fullName>
    </submittedName>
</protein>
<dbReference type="AlphaFoldDB" id="A0A3B4TGL0"/>
<dbReference type="Ensembl" id="ENSSDUT00000005196.1">
    <property type="protein sequence ID" value="ENSSDUP00000005095.1"/>
    <property type="gene ID" value="ENSSDUG00000003768.1"/>
</dbReference>
<evidence type="ECO:0000256" key="1">
    <source>
        <dbReference type="SAM" id="Phobius"/>
    </source>
</evidence>
<organism evidence="2 3">
    <name type="scientific">Seriola dumerili</name>
    <name type="common">Greater amberjack</name>
    <name type="synonym">Caranx dumerili</name>
    <dbReference type="NCBI Taxonomy" id="41447"/>
    <lineage>
        <taxon>Eukaryota</taxon>
        <taxon>Metazoa</taxon>
        <taxon>Chordata</taxon>
        <taxon>Craniata</taxon>
        <taxon>Vertebrata</taxon>
        <taxon>Euteleostomi</taxon>
        <taxon>Actinopterygii</taxon>
        <taxon>Neopterygii</taxon>
        <taxon>Teleostei</taxon>
        <taxon>Neoteleostei</taxon>
        <taxon>Acanthomorphata</taxon>
        <taxon>Carangaria</taxon>
        <taxon>Carangiformes</taxon>
        <taxon>Carangidae</taxon>
        <taxon>Seriola</taxon>
    </lineage>
</organism>
<proteinExistence type="predicted"/>
<keyword evidence="1" id="KW-0812">Transmembrane</keyword>
<name>A0A3B4TGL0_SERDU</name>
<dbReference type="Proteomes" id="UP000261420">
    <property type="component" value="Unplaced"/>
</dbReference>
<evidence type="ECO:0000313" key="2">
    <source>
        <dbReference type="Ensembl" id="ENSSDUP00000005095.1"/>
    </source>
</evidence>
<reference evidence="2" key="2">
    <citation type="submission" date="2025-09" db="UniProtKB">
        <authorList>
            <consortium name="Ensembl"/>
        </authorList>
    </citation>
    <scope>IDENTIFICATION</scope>
</reference>
<sequence>MGVSVHAVVCSCPSVFSPHHINTTVFCFLCVCLIWPSSFLIHRGR</sequence>
<keyword evidence="3" id="KW-1185">Reference proteome</keyword>